<dbReference type="RefSeq" id="WP_242764511.1">
    <property type="nucleotide sequence ID" value="NZ_JALDAY010000003.1"/>
</dbReference>
<comment type="caution">
    <text evidence="3">The sequence shown here is derived from an EMBL/GenBank/DDBJ whole genome shotgun (WGS) entry which is preliminary data.</text>
</comment>
<dbReference type="CDD" id="cd00865">
    <property type="entry name" value="PEBP_bact_arch"/>
    <property type="match status" value="1"/>
</dbReference>
<feature type="signal peptide" evidence="2">
    <location>
        <begin position="1"/>
        <end position="19"/>
    </location>
</feature>
<dbReference type="InterPro" id="IPR036610">
    <property type="entry name" value="PEBP-like_sf"/>
</dbReference>
<dbReference type="GO" id="GO:0004860">
    <property type="term" value="F:protein kinase inhibitor activity"/>
    <property type="evidence" value="ECO:0007669"/>
    <property type="project" value="UniProtKB-KW"/>
</dbReference>
<dbReference type="InterPro" id="IPR005247">
    <property type="entry name" value="YbhB_YbcL/LppC-like"/>
</dbReference>
<proteinExistence type="inferred from homology"/>
<dbReference type="Pfam" id="PF01161">
    <property type="entry name" value="PBP"/>
    <property type="match status" value="1"/>
</dbReference>
<gene>
    <name evidence="3" type="ORF">MQP27_11295</name>
</gene>
<dbReference type="Proteomes" id="UP001165269">
    <property type="component" value="Unassembled WGS sequence"/>
</dbReference>
<evidence type="ECO:0000256" key="2">
    <source>
        <dbReference type="SAM" id="SignalP"/>
    </source>
</evidence>
<comment type="similarity">
    <text evidence="1">Belongs to the UPF0098 family.</text>
</comment>
<evidence type="ECO:0000313" key="3">
    <source>
        <dbReference type="EMBL" id="MCI3271695.1"/>
    </source>
</evidence>
<dbReference type="PROSITE" id="PS51257">
    <property type="entry name" value="PROKAR_LIPOPROTEIN"/>
    <property type="match status" value="1"/>
</dbReference>
<dbReference type="PANTHER" id="PTHR30289:SF1">
    <property type="entry name" value="PEBP (PHOSPHATIDYLETHANOLAMINE-BINDING PROTEIN) FAMILY PROTEIN"/>
    <property type="match status" value="1"/>
</dbReference>
<dbReference type="NCBIfam" id="TIGR00481">
    <property type="entry name" value="YbhB/YbcL family Raf kinase inhibitor-like protein"/>
    <property type="match status" value="1"/>
</dbReference>
<name>A0ABS9Y3C0_9ACTN</name>
<reference evidence="3" key="1">
    <citation type="submission" date="2022-03" db="EMBL/GenBank/DDBJ databases">
        <title>Streptomyces 7R015 and 7R016 isolated from Barleria lupulina in Thailand.</title>
        <authorList>
            <person name="Kanchanasin P."/>
            <person name="Phongsopitanun W."/>
            <person name="Tanasupawat S."/>
        </authorList>
    </citation>
    <scope>NUCLEOTIDE SEQUENCE</scope>
    <source>
        <strain evidence="3">7R015</strain>
    </source>
</reference>
<keyword evidence="3" id="KW-0649">Protein kinase inhibitor</keyword>
<keyword evidence="2" id="KW-0732">Signal</keyword>
<keyword evidence="4" id="KW-1185">Reference proteome</keyword>
<sequence>MDRRLLTLAAAAAALGLAAGCGDDGGGGTSVPAPSATRRLTVSSPAFTEGGTIPRRYTCDGEDVSPPLTVTGVPAATTTLAVLLQDPDAPHGTFTHWLLWNADPHQTRWPAGQPPQGATEGRNGFKKTGYGGPCPPKGSEPHHYVLSVYAADRTLDLPSTASADDVKRALTGHTLASGTLTGRYGR</sequence>
<organism evidence="3 4">
    <name type="scientific">Streptomyces cylindrosporus</name>
    <dbReference type="NCBI Taxonomy" id="2927583"/>
    <lineage>
        <taxon>Bacteria</taxon>
        <taxon>Bacillati</taxon>
        <taxon>Actinomycetota</taxon>
        <taxon>Actinomycetes</taxon>
        <taxon>Kitasatosporales</taxon>
        <taxon>Streptomycetaceae</taxon>
        <taxon>Streptomyces</taxon>
    </lineage>
</organism>
<accession>A0ABS9Y3C0</accession>
<evidence type="ECO:0000256" key="1">
    <source>
        <dbReference type="ARBA" id="ARBA00007120"/>
    </source>
</evidence>
<dbReference type="InterPro" id="IPR008914">
    <property type="entry name" value="PEBP"/>
</dbReference>
<dbReference type="PANTHER" id="PTHR30289">
    <property type="entry name" value="UNCHARACTERIZED PROTEIN YBCL-RELATED"/>
    <property type="match status" value="1"/>
</dbReference>
<dbReference type="EMBL" id="JALDAY010000003">
    <property type="protein sequence ID" value="MCI3271695.1"/>
    <property type="molecule type" value="Genomic_DNA"/>
</dbReference>
<evidence type="ECO:0000313" key="4">
    <source>
        <dbReference type="Proteomes" id="UP001165269"/>
    </source>
</evidence>
<dbReference type="Gene3D" id="3.90.280.10">
    <property type="entry name" value="PEBP-like"/>
    <property type="match status" value="1"/>
</dbReference>
<dbReference type="SUPFAM" id="SSF49777">
    <property type="entry name" value="PEBP-like"/>
    <property type="match status" value="1"/>
</dbReference>
<protein>
    <submittedName>
        <fullName evidence="3">YbhB/YbcL family Raf kinase inhibitor-like protein</fullName>
    </submittedName>
</protein>
<feature type="chain" id="PRO_5045720132" evidence="2">
    <location>
        <begin position="20"/>
        <end position="186"/>
    </location>
</feature>